<dbReference type="Pfam" id="PF25967">
    <property type="entry name" value="RND-MFP_C"/>
    <property type="match status" value="1"/>
</dbReference>
<keyword evidence="2" id="KW-0812">Transmembrane</keyword>
<dbReference type="RefSeq" id="WP_046558777.1">
    <property type="nucleotide sequence ID" value="NZ_LAHO01000017.1"/>
</dbReference>
<reference evidence="4 5" key="1">
    <citation type="submission" date="2015-03" db="EMBL/GenBank/DDBJ databases">
        <title>Draft genome sequences of two protease-producing strains of Arsukibacterium isolated from two cold and alkaline environments.</title>
        <authorList>
            <person name="Lylloff J.E."/>
            <person name="Skov L.B."/>
            <person name="Jepsen M."/>
            <person name="Hallin P.F."/>
            <person name="Sorensen S.J."/>
            <person name="Stougaard P."/>
            <person name="Glaring M.A."/>
        </authorList>
    </citation>
    <scope>NUCLEOTIDE SEQUENCE [LARGE SCALE GENOMIC DNA]</scope>
    <source>
        <strain evidence="4 5">GCM72</strain>
    </source>
</reference>
<feature type="transmembrane region" description="Helical" evidence="2">
    <location>
        <begin position="12"/>
        <end position="30"/>
    </location>
</feature>
<dbReference type="Gene3D" id="1.10.287.470">
    <property type="entry name" value="Helix hairpin bin"/>
    <property type="match status" value="1"/>
</dbReference>
<dbReference type="PATRIC" id="fig|336831.14.peg.635"/>
<evidence type="ECO:0000259" key="3">
    <source>
        <dbReference type="Pfam" id="PF25967"/>
    </source>
</evidence>
<proteinExistence type="predicted"/>
<dbReference type="STRING" id="336831.WG68_16290"/>
<dbReference type="GO" id="GO:0015562">
    <property type="term" value="F:efflux transmembrane transporter activity"/>
    <property type="evidence" value="ECO:0007669"/>
    <property type="project" value="TreeGrafter"/>
</dbReference>
<dbReference type="PANTHER" id="PTHR30469">
    <property type="entry name" value="MULTIDRUG RESISTANCE PROTEIN MDTA"/>
    <property type="match status" value="1"/>
</dbReference>
<dbReference type="SUPFAM" id="SSF111369">
    <property type="entry name" value="HlyD-like secretion proteins"/>
    <property type="match status" value="1"/>
</dbReference>
<comment type="caution">
    <text evidence="4">The sequence shown here is derived from an EMBL/GenBank/DDBJ whole genome shotgun (WGS) entry which is preliminary data.</text>
</comment>
<feature type="coiled-coil region" evidence="1">
    <location>
        <begin position="114"/>
        <end position="141"/>
    </location>
</feature>
<evidence type="ECO:0000313" key="4">
    <source>
        <dbReference type="EMBL" id="KKO44375.1"/>
    </source>
</evidence>
<dbReference type="AlphaFoldDB" id="A0A0M2V407"/>
<accession>A0A0M2V407</accession>
<dbReference type="GO" id="GO:1990281">
    <property type="term" value="C:efflux pump complex"/>
    <property type="evidence" value="ECO:0007669"/>
    <property type="project" value="TreeGrafter"/>
</dbReference>
<keyword evidence="1" id="KW-0175">Coiled coil</keyword>
<dbReference type="EMBL" id="LAHO01000017">
    <property type="protein sequence ID" value="KKO44375.1"/>
    <property type="molecule type" value="Genomic_DNA"/>
</dbReference>
<organism evidence="4 5">
    <name type="scientific">Arsukibacterium ikkense</name>
    <dbReference type="NCBI Taxonomy" id="336831"/>
    <lineage>
        <taxon>Bacteria</taxon>
        <taxon>Pseudomonadati</taxon>
        <taxon>Pseudomonadota</taxon>
        <taxon>Gammaproteobacteria</taxon>
        <taxon>Chromatiales</taxon>
        <taxon>Chromatiaceae</taxon>
        <taxon>Arsukibacterium</taxon>
    </lineage>
</organism>
<dbReference type="OrthoDB" id="5645220at2"/>
<evidence type="ECO:0000256" key="1">
    <source>
        <dbReference type="SAM" id="Coils"/>
    </source>
</evidence>
<keyword evidence="2" id="KW-0472">Membrane</keyword>
<dbReference type="Gene3D" id="2.40.50.100">
    <property type="match status" value="1"/>
</dbReference>
<dbReference type="Gene3D" id="2.40.30.170">
    <property type="match status" value="1"/>
</dbReference>
<sequence length="453" mass="50667">MKDWFHKYVKHAPVLIGLALGLILIAIFIANRQSPAIVADQEHASVVMVIESRILPLRLEARGHGISRPSETWRAIANVSGRVVERHPNLENGAMLTQGTLLLALDPSRYELAIADAQADIDGLKAEMNKLDTERENTLRLLELEKMRLELSEMELSRFEQLSRTGTITHTQLDEQRRFTLAQRQAVTALENVLALLPTTINRLKAQQERAFIRLGQVKQDLKDTRFIAPYNIRLGPVDVELHQFVGTGQYLFQADNVDAAEVEARIPFSMMRRLLGNVANPLPGAKDISERMDLSALDAELQLVGAEGVSWTGRVVRVASGLEPTTRTMRVVVRVDFPYRDAYPPDHPPLQRDMYTRVRLSVLSASPQMVLPVSAVHQSEIWLVNEDNRLIRRPVVVAFEQNGLAVIESGLAPGERVVVDDLPLAREGMLLAPRQDERLQQKIASLALGSTL</sequence>
<dbReference type="PANTHER" id="PTHR30469:SF15">
    <property type="entry name" value="HLYD FAMILY OF SECRETION PROTEINS"/>
    <property type="match status" value="1"/>
</dbReference>
<dbReference type="InterPro" id="IPR058627">
    <property type="entry name" value="MdtA-like_C"/>
</dbReference>
<feature type="domain" description="Multidrug resistance protein MdtA-like C-terminal permuted SH3" evidence="3">
    <location>
        <begin position="382"/>
        <end position="423"/>
    </location>
</feature>
<protein>
    <submittedName>
        <fullName evidence="4">Heavy metal transporter</fullName>
    </submittedName>
</protein>
<evidence type="ECO:0000256" key="2">
    <source>
        <dbReference type="SAM" id="Phobius"/>
    </source>
</evidence>
<gene>
    <name evidence="4" type="ORF">WG68_16290</name>
</gene>
<name>A0A0M2V407_9GAMM</name>
<dbReference type="Gene3D" id="2.40.420.20">
    <property type="match status" value="1"/>
</dbReference>
<dbReference type="Proteomes" id="UP000034228">
    <property type="component" value="Unassembled WGS sequence"/>
</dbReference>
<evidence type="ECO:0000313" key="5">
    <source>
        <dbReference type="Proteomes" id="UP000034228"/>
    </source>
</evidence>
<keyword evidence="2" id="KW-1133">Transmembrane helix</keyword>
<keyword evidence="5" id="KW-1185">Reference proteome</keyword>